<evidence type="ECO:0000256" key="4">
    <source>
        <dbReference type="PROSITE-ProRule" id="PRU00284"/>
    </source>
</evidence>
<comment type="caution">
    <text evidence="6">The sequence shown here is derived from an EMBL/GenBank/DDBJ whole genome shotgun (WGS) entry which is preliminary data.</text>
</comment>
<dbReference type="PRINTS" id="PR00260">
    <property type="entry name" value="CHEMTRNSDUCR"/>
</dbReference>
<dbReference type="CDD" id="cd11386">
    <property type="entry name" value="MCP_signal"/>
    <property type="match status" value="1"/>
</dbReference>
<feature type="domain" description="Methyl-accepting transducer" evidence="5">
    <location>
        <begin position="95"/>
        <end position="331"/>
    </location>
</feature>
<dbReference type="InterPro" id="IPR004089">
    <property type="entry name" value="MCPsignal_dom"/>
</dbReference>
<keyword evidence="7" id="KW-1185">Reference proteome</keyword>
<dbReference type="SUPFAM" id="SSF58104">
    <property type="entry name" value="Methyl-accepting chemotaxis protein (MCP) signaling domain"/>
    <property type="match status" value="1"/>
</dbReference>
<dbReference type="RefSeq" id="WP_405340424.1">
    <property type="nucleotide sequence ID" value="NZ_JBANFI010000006.1"/>
</dbReference>
<protein>
    <submittedName>
        <fullName evidence="6">Methyl-accepting chemotaxis protein</fullName>
    </submittedName>
</protein>
<dbReference type="PROSITE" id="PS50111">
    <property type="entry name" value="CHEMOTAXIS_TRANSDUC_2"/>
    <property type="match status" value="1"/>
</dbReference>
<gene>
    <name evidence="6" type="ORF">V6U78_10645</name>
</gene>
<evidence type="ECO:0000256" key="2">
    <source>
        <dbReference type="ARBA" id="ARBA00023224"/>
    </source>
</evidence>
<comment type="subcellular location">
    <subcellularLocation>
        <location evidence="1">Membrane</location>
    </subcellularLocation>
</comment>
<proteinExistence type="inferred from homology"/>
<evidence type="ECO:0000313" key="7">
    <source>
        <dbReference type="Proteomes" id="UP001621714"/>
    </source>
</evidence>
<reference evidence="6 7" key="1">
    <citation type="submission" date="2024-02" db="EMBL/GenBank/DDBJ databases">
        <title>Marinospirillum sp. MEB 164 isolated from Lonar lake sediment.</title>
        <authorList>
            <person name="Joshi A."/>
            <person name="Thite S."/>
        </authorList>
    </citation>
    <scope>NUCLEOTIDE SEQUENCE [LARGE SCALE GENOMIC DNA]</scope>
    <source>
        <strain evidence="6 7">MEB164</strain>
    </source>
</reference>
<evidence type="ECO:0000256" key="3">
    <source>
        <dbReference type="ARBA" id="ARBA00029447"/>
    </source>
</evidence>
<sequence length="539" mass="59054">MPRLLLLSGGILLLALGILLLAEGGWRLVGLVLALGAFILSHHVRPPSAPVQDQYTSILNANASQLESLRPAKHAPLALQDYWALKTMAVRLSERASVTAISTAEVSYHADELDQGFRQQGQAASRVNQAASSIAVAIEQVSQHATHVADKAAEARAESQISRQALQHLQTEMHELAGGSQQALTLIAVLDEKSRSIQQVTQVIEGIAEQTNLLALNAAIEAARAGEQGRGFAVVADEVRNLAARTADSTRQVEQMIDEIQQSTTEVVAQIGSLMERVTQGVGAVDGVGQRLEVMGEQFDEVEQQIQQIAVAVNSSHQHMQQVSEDLVGLDQQAVDGQASMHQLAQLAQQLMLAAEQMNGELAMQKIDSAHQQAYTLARQAADQIAALFEQAIQKGELSRQDFFEPHYQPIAGTQPQKYTTPFDAFTDRHLPQIQEPLRQAFPSGFYYAIVFDRRGYVPTHNQEYAHPPTGDQQVDLIKSRSKRIFTDATGQRGAKNTLPLLVQTYKRDTGEVIHDLSVPIYLQGQHWGGFRVGYRTGR</sequence>
<name>A0ABW8PZ04_9GAMM</name>
<dbReference type="Gene3D" id="1.10.287.950">
    <property type="entry name" value="Methyl-accepting chemotaxis protein"/>
    <property type="match status" value="1"/>
</dbReference>
<evidence type="ECO:0000256" key="1">
    <source>
        <dbReference type="ARBA" id="ARBA00004370"/>
    </source>
</evidence>
<accession>A0ABW8PZ04</accession>
<evidence type="ECO:0000259" key="5">
    <source>
        <dbReference type="PROSITE" id="PS50111"/>
    </source>
</evidence>
<dbReference type="SMART" id="SM00283">
    <property type="entry name" value="MA"/>
    <property type="match status" value="1"/>
</dbReference>
<dbReference type="PANTHER" id="PTHR32089:SF120">
    <property type="entry name" value="METHYL-ACCEPTING CHEMOTAXIS PROTEIN TLPQ"/>
    <property type="match status" value="1"/>
</dbReference>
<dbReference type="Proteomes" id="UP001621714">
    <property type="component" value="Unassembled WGS sequence"/>
</dbReference>
<dbReference type="EMBL" id="JBANFI010000006">
    <property type="protein sequence ID" value="MFK7161495.1"/>
    <property type="molecule type" value="Genomic_DNA"/>
</dbReference>
<keyword evidence="2 4" id="KW-0807">Transducer</keyword>
<comment type="similarity">
    <text evidence="3">Belongs to the methyl-accepting chemotaxis (MCP) protein family.</text>
</comment>
<dbReference type="InterPro" id="IPR004090">
    <property type="entry name" value="Chemotax_Me-accpt_rcpt"/>
</dbReference>
<dbReference type="PANTHER" id="PTHR32089">
    <property type="entry name" value="METHYL-ACCEPTING CHEMOTAXIS PROTEIN MCPB"/>
    <property type="match status" value="1"/>
</dbReference>
<dbReference type="Pfam" id="PF00015">
    <property type="entry name" value="MCPsignal"/>
    <property type="match status" value="1"/>
</dbReference>
<organism evidence="6 7">
    <name type="scientific">Marinospirillum alkalitolerans</name>
    <dbReference type="NCBI Taxonomy" id="3123374"/>
    <lineage>
        <taxon>Bacteria</taxon>
        <taxon>Pseudomonadati</taxon>
        <taxon>Pseudomonadota</taxon>
        <taxon>Gammaproteobacteria</taxon>
        <taxon>Oceanospirillales</taxon>
        <taxon>Oceanospirillaceae</taxon>
        <taxon>Marinospirillum</taxon>
    </lineage>
</organism>
<evidence type="ECO:0000313" key="6">
    <source>
        <dbReference type="EMBL" id="MFK7161495.1"/>
    </source>
</evidence>